<reference evidence="1" key="1">
    <citation type="journal article" date="2020" name="mSystems">
        <title>Genome- and Community-Level Interaction Insights into Carbon Utilization and Element Cycling Functions of Hydrothermarchaeota in Hydrothermal Sediment.</title>
        <authorList>
            <person name="Zhou Z."/>
            <person name="Liu Y."/>
            <person name="Xu W."/>
            <person name="Pan J."/>
            <person name="Luo Z.H."/>
            <person name="Li M."/>
        </authorList>
    </citation>
    <scope>NUCLEOTIDE SEQUENCE [LARGE SCALE GENOMIC DNA]</scope>
    <source>
        <strain evidence="1">SpSt-26</strain>
    </source>
</reference>
<comment type="caution">
    <text evidence="1">The sequence shown here is derived from an EMBL/GenBank/DDBJ whole genome shotgun (WGS) entry which is preliminary data.</text>
</comment>
<dbReference type="InterPro" id="IPR009563">
    <property type="entry name" value="SSSCA1"/>
</dbReference>
<dbReference type="SUPFAM" id="SSF161187">
    <property type="entry name" value="YfgJ-like"/>
    <property type="match status" value="1"/>
</dbReference>
<dbReference type="EMBL" id="DSLA01000026">
    <property type="protein sequence ID" value="HEH34834.1"/>
    <property type="molecule type" value="Genomic_DNA"/>
</dbReference>
<sequence>MSNKKISDEAIVDAAKLLRKGAKMLSYYCPECHFPLFQSEGKIFCPNCNREVVIEEKVEKKEETKQKIESPSLMSAIESAAIKICELIVSSRSAEEIRVLAESLDRILGSMEKLRKFQ</sequence>
<dbReference type="Pfam" id="PF06677">
    <property type="entry name" value="Auto_anti-p27"/>
    <property type="match status" value="1"/>
</dbReference>
<evidence type="ECO:0000313" key="1">
    <source>
        <dbReference type="EMBL" id="HEH34834.1"/>
    </source>
</evidence>
<accession>A0A7J2TI29</accession>
<proteinExistence type="predicted"/>
<organism evidence="1">
    <name type="scientific">Archaeoglobus fulgidus</name>
    <dbReference type="NCBI Taxonomy" id="2234"/>
    <lineage>
        <taxon>Archaea</taxon>
        <taxon>Methanobacteriati</taxon>
        <taxon>Methanobacteriota</taxon>
        <taxon>Archaeoglobi</taxon>
        <taxon>Archaeoglobales</taxon>
        <taxon>Archaeoglobaceae</taxon>
        <taxon>Archaeoglobus</taxon>
    </lineage>
</organism>
<name>A0A7J2TI29_ARCFL</name>
<gene>
    <name evidence="1" type="ORF">ENP88_01490</name>
</gene>
<protein>
    <submittedName>
        <fullName evidence="1">Uncharacterized protein</fullName>
    </submittedName>
</protein>
<dbReference type="AlphaFoldDB" id="A0A7J2TI29"/>